<dbReference type="AlphaFoldDB" id="A0A3B0UMU9"/>
<feature type="transmembrane region" description="Helical" evidence="6">
    <location>
        <begin position="307"/>
        <end position="328"/>
    </location>
</feature>
<proteinExistence type="predicted"/>
<feature type="domain" description="ComEC/Rec2-related protein" evidence="7">
    <location>
        <begin position="125"/>
        <end position="386"/>
    </location>
</feature>
<dbReference type="GO" id="GO:0005886">
    <property type="term" value="C:plasma membrane"/>
    <property type="evidence" value="ECO:0007669"/>
    <property type="project" value="UniProtKB-SubCell"/>
</dbReference>
<accession>A0A3B0UMU9</accession>
<evidence type="ECO:0000259" key="7">
    <source>
        <dbReference type="Pfam" id="PF03772"/>
    </source>
</evidence>
<dbReference type="NCBIfam" id="TIGR00360">
    <property type="entry name" value="ComEC_N-term"/>
    <property type="match status" value="1"/>
</dbReference>
<dbReference type="PANTHER" id="PTHR30619:SF1">
    <property type="entry name" value="RECOMBINATION PROTEIN 2"/>
    <property type="match status" value="1"/>
</dbReference>
<feature type="transmembrane region" description="Helical" evidence="6">
    <location>
        <begin position="247"/>
        <end position="267"/>
    </location>
</feature>
<keyword evidence="2" id="KW-1003">Cell membrane</keyword>
<feature type="transmembrane region" description="Helical" evidence="6">
    <location>
        <begin position="279"/>
        <end position="301"/>
    </location>
</feature>
<evidence type="ECO:0000256" key="3">
    <source>
        <dbReference type="ARBA" id="ARBA00022692"/>
    </source>
</evidence>
<feature type="transmembrane region" description="Helical" evidence="6">
    <location>
        <begin position="221"/>
        <end position="241"/>
    </location>
</feature>
<sequence length="401" mass="43051">GAPSVRDTSQRVVVKVSHGNETTRVLAVVSRATDISYGERVRLRGKIEAPKSFDTEYGRTFRYDRYMAVEHVFAIMPHATLVETAPASGILDRTYGVLISVKNIFLHALTEALPEPEASLAGGIVAGGTQGLGKNLLSDFVRSGLIHVVVLSGYNVMIVAEAVLFALAFLKRKWATGIAGLVIGAFVISAGAGASSIRAGIMAWIALSALATGRTYEVTRALAVTVFVMLLWNPLLLAFSFGFDLSVVATIGLIFGVPLIVPKLLFIKSEFLRETIASTISAQLAVLPLLLYVNGLFSIVALPANVLVLPLVPLAMATSAVAGVVALFSHTFAPVVGLPAYLLLKYIVWIVHYSATLPFSAFSVPVFSFRWVVGSYGVLAFLVWRLILRKKMLALLPPQIL</sequence>
<evidence type="ECO:0000313" key="8">
    <source>
        <dbReference type="EMBL" id="VAW32118.1"/>
    </source>
</evidence>
<feature type="non-terminal residue" evidence="8">
    <location>
        <position position="1"/>
    </location>
</feature>
<feature type="transmembrane region" description="Helical" evidence="6">
    <location>
        <begin position="144"/>
        <end position="170"/>
    </location>
</feature>
<reference evidence="8" key="1">
    <citation type="submission" date="2018-06" db="EMBL/GenBank/DDBJ databases">
        <authorList>
            <person name="Zhirakovskaya E."/>
        </authorList>
    </citation>
    <scope>NUCLEOTIDE SEQUENCE</scope>
</reference>
<evidence type="ECO:0000256" key="6">
    <source>
        <dbReference type="SAM" id="Phobius"/>
    </source>
</evidence>
<name>A0A3B0UMU9_9ZZZZ</name>
<dbReference type="InterPro" id="IPR004477">
    <property type="entry name" value="ComEC_N"/>
</dbReference>
<keyword evidence="5 6" id="KW-0472">Membrane</keyword>
<evidence type="ECO:0000256" key="1">
    <source>
        <dbReference type="ARBA" id="ARBA00004651"/>
    </source>
</evidence>
<keyword evidence="4 6" id="KW-1133">Transmembrane helix</keyword>
<keyword evidence="3 6" id="KW-0812">Transmembrane</keyword>
<comment type="subcellular location">
    <subcellularLocation>
        <location evidence="1">Cell membrane</location>
        <topology evidence="1">Multi-pass membrane protein</topology>
    </subcellularLocation>
</comment>
<dbReference type="InterPro" id="IPR052159">
    <property type="entry name" value="Competence_DNA_uptake"/>
</dbReference>
<dbReference type="EMBL" id="UOEV01000022">
    <property type="protein sequence ID" value="VAW32118.1"/>
    <property type="molecule type" value="Genomic_DNA"/>
</dbReference>
<feature type="transmembrane region" description="Helical" evidence="6">
    <location>
        <begin position="367"/>
        <end position="388"/>
    </location>
</feature>
<evidence type="ECO:0000256" key="2">
    <source>
        <dbReference type="ARBA" id="ARBA00022475"/>
    </source>
</evidence>
<evidence type="ECO:0000256" key="4">
    <source>
        <dbReference type="ARBA" id="ARBA00022989"/>
    </source>
</evidence>
<feature type="transmembrane region" description="Helical" evidence="6">
    <location>
        <begin position="176"/>
        <end position="209"/>
    </location>
</feature>
<feature type="transmembrane region" description="Helical" evidence="6">
    <location>
        <begin position="335"/>
        <end position="355"/>
    </location>
</feature>
<organism evidence="8">
    <name type="scientific">hydrothermal vent metagenome</name>
    <dbReference type="NCBI Taxonomy" id="652676"/>
    <lineage>
        <taxon>unclassified sequences</taxon>
        <taxon>metagenomes</taxon>
        <taxon>ecological metagenomes</taxon>
    </lineage>
</organism>
<dbReference type="PANTHER" id="PTHR30619">
    <property type="entry name" value="DNA INTERNALIZATION/COMPETENCE PROTEIN COMEC/REC2"/>
    <property type="match status" value="1"/>
</dbReference>
<dbReference type="Pfam" id="PF03772">
    <property type="entry name" value="Competence"/>
    <property type="match status" value="1"/>
</dbReference>
<protein>
    <recommendedName>
        <fullName evidence="7">ComEC/Rec2-related protein domain-containing protein</fullName>
    </recommendedName>
</protein>
<gene>
    <name evidence="8" type="ORF">MNBD_CPR01-122</name>
</gene>
<evidence type="ECO:0000256" key="5">
    <source>
        <dbReference type="ARBA" id="ARBA00023136"/>
    </source>
</evidence>